<reference evidence="2" key="1">
    <citation type="journal article" date="2012" name="PLoS ONE">
        <title>Gene sets for utilization of primary and secondary nutrition supplies in the distal gut of endangered iberian lynx.</title>
        <authorList>
            <person name="Alcaide M."/>
            <person name="Messina E."/>
            <person name="Richter M."/>
            <person name="Bargiela R."/>
            <person name="Peplies J."/>
            <person name="Huws S.A."/>
            <person name="Newbold C.J."/>
            <person name="Golyshin P.N."/>
            <person name="Simon M.A."/>
            <person name="Lopez G."/>
            <person name="Yakimov M.M."/>
            <person name="Ferrer M."/>
        </authorList>
    </citation>
    <scope>NUCLEOTIDE SEQUENCE</scope>
</reference>
<dbReference type="AlphaFoldDB" id="J9FHK0"/>
<protein>
    <submittedName>
        <fullName evidence="2">Uncharacterized protein</fullName>
    </submittedName>
</protein>
<proteinExistence type="predicted"/>
<name>J9FHK0_9ZZZZ</name>
<feature type="compositionally biased region" description="Polar residues" evidence="1">
    <location>
        <begin position="32"/>
        <end position="45"/>
    </location>
</feature>
<feature type="region of interest" description="Disordered" evidence="1">
    <location>
        <begin position="22"/>
        <end position="45"/>
    </location>
</feature>
<comment type="caution">
    <text evidence="2">The sequence shown here is derived from an EMBL/GenBank/DDBJ whole genome shotgun (WGS) entry which is preliminary data.</text>
</comment>
<feature type="non-terminal residue" evidence="2">
    <location>
        <position position="1"/>
    </location>
</feature>
<gene>
    <name evidence="2" type="ORF">EVA_22791</name>
</gene>
<evidence type="ECO:0000313" key="2">
    <source>
        <dbReference type="EMBL" id="EJW89102.1"/>
    </source>
</evidence>
<evidence type="ECO:0000256" key="1">
    <source>
        <dbReference type="SAM" id="MobiDB-lite"/>
    </source>
</evidence>
<sequence>VPSERVLPSVSVADVVSPAAAEVPSPFLPPLQAQSAADTKSAVKT</sequence>
<organism evidence="2">
    <name type="scientific">gut metagenome</name>
    <dbReference type="NCBI Taxonomy" id="749906"/>
    <lineage>
        <taxon>unclassified sequences</taxon>
        <taxon>metagenomes</taxon>
        <taxon>organismal metagenomes</taxon>
    </lineage>
</organism>
<dbReference type="EMBL" id="AMCI01009705">
    <property type="protein sequence ID" value="EJW89102.1"/>
    <property type="molecule type" value="Genomic_DNA"/>
</dbReference>
<accession>J9FHK0</accession>